<accession>A0A3S5CH40</accession>
<proteinExistence type="predicted"/>
<comment type="caution">
    <text evidence="1">The sequence shown here is derived from an EMBL/GenBank/DDBJ whole genome shotgun (WGS) entry which is preliminary data.</text>
</comment>
<reference evidence="1" key="1">
    <citation type="submission" date="2018-11" db="EMBL/GenBank/DDBJ databases">
        <authorList>
            <consortium name="Pathogen Informatics"/>
        </authorList>
    </citation>
    <scope>NUCLEOTIDE SEQUENCE</scope>
</reference>
<sequence>MGVELIVEVTAFVSSISVDRGGDLQGQLTVPSWMQLARLPAPLCLRDTWGEIHSHLPTAHSHSPTHLPTFFAAHLRESHILNLPPSLSHLPVVSQIRQGAKTATAVARCYPVSENEAKAIMCFKWRARANCGGL</sequence>
<evidence type="ECO:0000313" key="2">
    <source>
        <dbReference type="Proteomes" id="UP000784294"/>
    </source>
</evidence>
<dbReference type="Proteomes" id="UP000784294">
    <property type="component" value="Unassembled WGS sequence"/>
</dbReference>
<keyword evidence="2" id="KW-1185">Reference proteome</keyword>
<dbReference type="AlphaFoldDB" id="A0A3S5CH40"/>
<gene>
    <name evidence="1" type="ORF">PXEA_LOCUS14236</name>
</gene>
<dbReference type="EMBL" id="CAAALY010048038">
    <property type="protein sequence ID" value="VEL20796.1"/>
    <property type="molecule type" value="Genomic_DNA"/>
</dbReference>
<name>A0A3S5CH40_9PLAT</name>
<protein>
    <submittedName>
        <fullName evidence="1">Uncharacterized protein</fullName>
    </submittedName>
</protein>
<organism evidence="1 2">
    <name type="scientific">Protopolystoma xenopodis</name>
    <dbReference type="NCBI Taxonomy" id="117903"/>
    <lineage>
        <taxon>Eukaryota</taxon>
        <taxon>Metazoa</taxon>
        <taxon>Spiralia</taxon>
        <taxon>Lophotrochozoa</taxon>
        <taxon>Platyhelminthes</taxon>
        <taxon>Monogenea</taxon>
        <taxon>Polyopisthocotylea</taxon>
        <taxon>Polystomatidea</taxon>
        <taxon>Polystomatidae</taxon>
        <taxon>Protopolystoma</taxon>
    </lineage>
</organism>
<evidence type="ECO:0000313" key="1">
    <source>
        <dbReference type="EMBL" id="VEL20796.1"/>
    </source>
</evidence>